<dbReference type="PANTHER" id="PTHR11905:SF32">
    <property type="entry name" value="DISINTEGRIN AND METALLOPROTEINASE DOMAIN-CONTAINING PROTEIN 28"/>
    <property type="match status" value="1"/>
</dbReference>
<dbReference type="GeneTree" id="ENSGT00940000156716"/>
<dbReference type="Proteomes" id="UP000265020">
    <property type="component" value="Unassembled WGS sequence"/>
</dbReference>
<sequence>MDSRVGRIHTHSPGFEVGDDYEVVRPVRLHAVRKRSTENLRPQTVKYAMTVGGKNIQLQLEKNTYLLGRDYTETSYQEDGTRVTSRPHDVDHCYYQGTIANDRESSASISTCDGLRGYFRTSAQRYLIEPLSGGDEGDHAVTAVNETSSKPALCGVTNDSWSDDVEPPTGRSRSRSGGVSVLRQQKYIELALVADNRAVRTSLVVEIHQIKCVK</sequence>
<reference evidence="4" key="1">
    <citation type="submission" date="2025-08" db="UniProtKB">
        <authorList>
            <consortium name="Ensembl"/>
        </authorList>
    </citation>
    <scope>IDENTIFICATION</scope>
</reference>
<evidence type="ECO:0000313" key="5">
    <source>
        <dbReference type="Proteomes" id="UP000265020"/>
    </source>
</evidence>
<dbReference type="InterPro" id="IPR002870">
    <property type="entry name" value="Peptidase_M12B_N"/>
</dbReference>
<protein>
    <recommendedName>
        <fullName evidence="3">Peptidase M12B propeptide domain-containing protein</fullName>
    </recommendedName>
</protein>
<dbReference type="OMA" id="GRIHTHS"/>
<dbReference type="PANTHER" id="PTHR11905">
    <property type="entry name" value="ADAM A DISINTEGRIN AND METALLOPROTEASE DOMAIN"/>
    <property type="match status" value="1"/>
</dbReference>
<evidence type="ECO:0000256" key="1">
    <source>
        <dbReference type="ARBA" id="ARBA00023157"/>
    </source>
</evidence>
<dbReference type="GO" id="GO:0005886">
    <property type="term" value="C:plasma membrane"/>
    <property type="evidence" value="ECO:0007669"/>
    <property type="project" value="TreeGrafter"/>
</dbReference>
<proteinExistence type="predicted"/>
<feature type="domain" description="Peptidase M12B propeptide" evidence="3">
    <location>
        <begin position="22"/>
        <end position="99"/>
    </location>
</feature>
<organism evidence="4 5">
    <name type="scientific">Cyprinodon variegatus</name>
    <name type="common">Sheepshead minnow</name>
    <dbReference type="NCBI Taxonomy" id="28743"/>
    <lineage>
        <taxon>Eukaryota</taxon>
        <taxon>Metazoa</taxon>
        <taxon>Chordata</taxon>
        <taxon>Craniata</taxon>
        <taxon>Vertebrata</taxon>
        <taxon>Euteleostomi</taxon>
        <taxon>Actinopterygii</taxon>
        <taxon>Neopterygii</taxon>
        <taxon>Teleostei</taxon>
        <taxon>Neoteleostei</taxon>
        <taxon>Acanthomorphata</taxon>
        <taxon>Ovalentaria</taxon>
        <taxon>Atherinomorphae</taxon>
        <taxon>Cyprinodontiformes</taxon>
        <taxon>Cyprinodontidae</taxon>
        <taxon>Cyprinodon</taxon>
    </lineage>
</organism>
<dbReference type="Pfam" id="PF01562">
    <property type="entry name" value="Pep_M12B_propep"/>
    <property type="match status" value="1"/>
</dbReference>
<feature type="region of interest" description="Disordered" evidence="2">
    <location>
        <begin position="150"/>
        <end position="178"/>
    </location>
</feature>
<evidence type="ECO:0000313" key="4">
    <source>
        <dbReference type="Ensembl" id="ENSCVAP00000009610.1"/>
    </source>
</evidence>
<accession>A0A3Q2FSS4</accession>
<dbReference type="AlphaFoldDB" id="A0A3Q2FSS4"/>
<name>A0A3Q2FSS4_CYPVA</name>
<evidence type="ECO:0000256" key="2">
    <source>
        <dbReference type="SAM" id="MobiDB-lite"/>
    </source>
</evidence>
<evidence type="ECO:0000259" key="3">
    <source>
        <dbReference type="Pfam" id="PF01562"/>
    </source>
</evidence>
<keyword evidence="1" id="KW-1015">Disulfide bond</keyword>
<reference evidence="4" key="2">
    <citation type="submission" date="2025-09" db="UniProtKB">
        <authorList>
            <consortium name="Ensembl"/>
        </authorList>
    </citation>
    <scope>IDENTIFICATION</scope>
</reference>
<dbReference type="Ensembl" id="ENSCVAT00000016052.1">
    <property type="protein sequence ID" value="ENSCVAP00000009610.1"/>
    <property type="gene ID" value="ENSCVAG00000011628.1"/>
</dbReference>
<keyword evidence="5" id="KW-1185">Reference proteome</keyword>